<organism evidence="1 2">
    <name type="scientific">Lentihominibacter faecis</name>
    <dbReference type="NCBI Taxonomy" id="2764712"/>
    <lineage>
        <taxon>Bacteria</taxon>
        <taxon>Bacillati</taxon>
        <taxon>Bacillota</taxon>
        <taxon>Clostridia</taxon>
        <taxon>Peptostreptococcales</taxon>
        <taxon>Anaerovoracaceae</taxon>
        <taxon>Lentihominibacter</taxon>
    </lineage>
</organism>
<proteinExistence type="predicted"/>
<name>A0A923ND03_9FIRM</name>
<dbReference type="AlphaFoldDB" id="A0A923ND03"/>
<gene>
    <name evidence="1" type="ORF">H8876_05535</name>
</gene>
<comment type="caution">
    <text evidence="1">The sequence shown here is derived from an EMBL/GenBank/DDBJ whole genome shotgun (WGS) entry which is preliminary data.</text>
</comment>
<keyword evidence="2" id="KW-1185">Reference proteome</keyword>
<sequence>MRSGPGILYARKGYIKPGTYTIKATNGDWGQLKSNGYWIKLSYTKKI</sequence>
<reference evidence="1" key="1">
    <citation type="submission" date="2020-08" db="EMBL/GenBank/DDBJ databases">
        <authorList>
            <person name="Liu C."/>
            <person name="Sun Q."/>
        </authorList>
    </citation>
    <scope>NUCLEOTIDE SEQUENCE</scope>
    <source>
        <strain evidence="1">BX16</strain>
    </source>
</reference>
<evidence type="ECO:0008006" key="3">
    <source>
        <dbReference type="Google" id="ProtNLM"/>
    </source>
</evidence>
<dbReference type="Proteomes" id="UP000644115">
    <property type="component" value="Unassembled WGS sequence"/>
</dbReference>
<dbReference type="RefSeq" id="WP_249286890.1">
    <property type="nucleotide sequence ID" value="NZ_JACRWC010000068.1"/>
</dbReference>
<dbReference type="EMBL" id="JACRWC010000068">
    <property type="protein sequence ID" value="MBC5999457.1"/>
    <property type="molecule type" value="Genomic_DNA"/>
</dbReference>
<accession>A0A923ND03</accession>
<protein>
    <recommendedName>
        <fullName evidence="3">SH3b domain-containing protein</fullName>
    </recommendedName>
</protein>
<evidence type="ECO:0000313" key="1">
    <source>
        <dbReference type="EMBL" id="MBC5999457.1"/>
    </source>
</evidence>
<evidence type="ECO:0000313" key="2">
    <source>
        <dbReference type="Proteomes" id="UP000644115"/>
    </source>
</evidence>